<comment type="subcellular location">
    <subcellularLocation>
        <location evidence="1">Virion membrane</location>
        <topology evidence="1">Single-pass membrane protein</topology>
    </subcellularLocation>
</comment>
<evidence type="ECO:0000313" key="11">
    <source>
        <dbReference type="Proteomes" id="UP000107385"/>
    </source>
</evidence>
<evidence type="ECO:0000256" key="3">
    <source>
        <dbReference type="ARBA" id="ARBA00022879"/>
    </source>
</evidence>
<keyword evidence="3" id="KW-0261">Viral envelope protein</keyword>
<accession>A0A0A7MC84</accession>
<keyword evidence="11" id="KW-1185">Reference proteome</keyword>
<keyword evidence="2 9" id="KW-0812">Transmembrane</keyword>
<keyword evidence="4" id="KW-0426">Late protein</keyword>
<evidence type="ECO:0000256" key="9">
    <source>
        <dbReference type="SAM" id="Phobius"/>
    </source>
</evidence>
<dbReference type="InterPro" id="IPR003472">
    <property type="entry name" value="Virion_mem_poxvirus_L1"/>
</dbReference>
<keyword evidence="7" id="KW-1015">Disulfide bond</keyword>
<evidence type="ECO:0000256" key="2">
    <source>
        <dbReference type="ARBA" id="ARBA00022692"/>
    </source>
</evidence>
<dbReference type="KEGG" id="vg:22647529"/>
<keyword evidence="5 9" id="KW-1133">Transmembrane helix</keyword>
<evidence type="ECO:0000256" key="7">
    <source>
        <dbReference type="ARBA" id="ARBA00023157"/>
    </source>
</evidence>
<protein>
    <submittedName>
        <fullName evidence="10">Putative membrane protein</fullName>
    </submittedName>
</protein>
<dbReference type="GO" id="GO:0019031">
    <property type="term" value="C:viral envelope"/>
    <property type="evidence" value="ECO:0007669"/>
    <property type="project" value="UniProtKB-KW"/>
</dbReference>
<evidence type="ECO:0000256" key="1">
    <source>
        <dbReference type="ARBA" id="ARBA00004381"/>
    </source>
</evidence>
<name>A0A0A7MC84_9POXV</name>
<dbReference type="GO" id="GO:0055036">
    <property type="term" value="C:virion membrane"/>
    <property type="evidence" value="ECO:0007669"/>
    <property type="project" value="UniProtKB-SubCell"/>
</dbReference>
<dbReference type="EMBL" id="KM502564">
    <property type="protein sequence ID" value="AIZ77382.1"/>
    <property type="molecule type" value="Genomic_DNA"/>
</dbReference>
<dbReference type="GeneID" id="22647529"/>
<comment type="function">
    <text evidence="8">Component of the entry fusion complex (EFC), which consists of 11 proteins. During cell infection, this complex mediates entry of the virion core into the host cytoplasm by a two-step mechanism consisting of lipid mixing of the viral and cellular membranes and subsequent pore formation.</text>
</comment>
<keyword evidence="6 9" id="KW-0472">Membrane</keyword>
<evidence type="ECO:0000313" key="10">
    <source>
        <dbReference type="EMBL" id="AIZ77382.1"/>
    </source>
</evidence>
<reference evidence="10 11" key="1">
    <citation type="submission" date="2014-09" db="EMBL/GenBank/DDBJ databases">
        <title>Parapoxvirus (PPV) of red deer reveals sub-clinical infection and confirms a unique species.</title>
        <authorList>
            <person name="Friederichs S."/>
            <person name="Stefan K."/>
            <person name="Helmut B."/>
            <person name="Heike L."/>
            <person name="Mathias B."/>
        </authorList>
    </citation>
    <scope>NUCLEOTIDE SEQUENCE [LARGE SCALE GENOMIC DNA]</scope>
    <source>
        <strain evidence="10">HL953</strain>
    </source>
</reference>
<dbReference type="Proteomes" id="UP000107385">
    <property type="component" value="Segment"/>
</dbReference>
<dbReference type="RefSeq" id="YP_009112870.1">
    <property type="nucleotide sequence ID" value="NC_025963.1"/>
</dbReference>
<evidence type="ECO:0000256" key="6">
    <source>
        <dbReference type="ARBA" id="ARBA00023136"/>
    </source>
</evidence>
<keyword evidence="3" id="KW-0946">Virion</keyword>
<sequence length="228" mass="23760">MPTPPRADPAAVADPGSLYDVFLARFLRELAARAAPASAACAVRVGAVRGRLRNCELVVLNRCHTDSADALALASDALAATLSELPRADRLSVARELGVDPQKPVLAPDAACASAAESALAQSIDLQTLDLGDCGDPRGRRVRVALVNSGHASTNCVLARVAAALLRRMPHRPASSLAMGGMPPWKLLLAVAAASVVGVIAVSLLRRALRLRFRFAAPMASTHATLKI</sequence>
<evidence type="ECO:0000256" key="5">
    <source>
        <dbReference type="ARBA" id="ARBA00022989"/>
    </source>
</evidence>
<evidence type="ECO:0000256" key="8">
    <source>
        <dbReference type="ARBA" id="ARBA00034668"/>
    </source>
</evidence>
<evidence type="ECO:0000256" key="4">
    <source>
        <dbReference type="ARBA" id="ARBA00022921"/>
    </source>
</evidence>
<organism evidence="10 11">
    <name type="scientific">Parapoxvirus red deer/HL953</name>
    <dbReference type="NCBI Taxonomy" id="1579460"/>
    <lineage>
        <taxon>Viruses</taxon>
        <taxon>Varidnaviria</taxon>
        <taxon>Bamfordvirae</taxon>
        <taxon>Nucleocytoviricota</taxon>
        <taxon>Pokkesviricetes</taxon>
        <taxon>Chitovirales</taxon>
        <taxon>Poxviridae</taxon>
        <taxon>Chordopoxvirinae</taxon>
        <taxon>Parapoxvirus</taxon>
        <taxon>Parapoxvirus reddeerpox</taxon>
        <taxon>Red deerpox virus</taxon>
    </lineage>
</organism>
<feature type="transmembrane region" description="Helical" evidence="9">
    <location>
        <begin position="185"/>
        <end position="205"/>
    </location>
</feature>
<dbReference type="OrthoDB" id="24451at10239"/>
<proteinExistence type="predicted"/>
<dbReference type="Pfam" id="PF02442">
    <property type="entry name" value="L1R_F9L"/>
    <property type="match status" value="1"/>
</dbReference>